<dbReference type="Pfam" id="PF16922">
    <property type="entry name" value="SLD5_C"/>
    <property type="match status" value="1"/>
</dbReference>
<dbReference type="GeneID" id="59372351"/>
<evidence type="ECO:0000259" key="6">
    <source>
        <dbReference type="Pfam" id="PF05916"/>
    </source>
</evidence>
<dbReference type="VEuPathDB" id="FungiDB:PC9H_002510"/>
<evidence type="ECO:0000256" key="4">
    <source>
        <dbReference type="ARBA" id="ARBA00022705"/>
    </source>
</evidence>
<evidence type="ECO:0000256" key="2">
    <source>
        <dbReference type="ARBA" id="ARBA00008187"/>
    </source>
</evidence>
<evidence type="ECO:0000313" key="8">
    <source>
        <dbReference type="EMBL" id="KAF7416245.1"/>
    </source>
</evidence>
<sequence>MADWDEEYNRTFGAGQAAVASGSAPPANPFLERIRDVARDDDDIDIDELMAPAGIQAGLFDRTGSSTQGEPPIQQLIRHWMNERHAPDILPIQEQLLASILDHIRRQSDAVQLIRSDPGASQEEHFRIVLVQTEIERIKFIVRSYLRTRLFKIEKYARYIVSNVDIQTRISASERAYASKQAKILDNHFWVTVLQSLPEAQSHLDDTPIFMPPMVTEPDKSRAVFVHALKQCPPVILPDGSSLEMAKDHISLVPFSAVENLILRDEVELV</sequence>
<evidence type="ECO:0000313" key="9">
    <source>
        <dbReference type="Proteomes" id="UP000623687"/>
    </source>
</evidence>
<keyword evidence="5" id="KW-0539">Nucleus</keyword>
<keyword evidence="4" id="KW-0235">DNA replication</keyword>
<dbReference type="InterPro" id="IPR038749">
    <property type="entry name" value="Sld5_GINS_A"/>
</dbReference>
<proteinExistence type="inferred from homology"/>
<dbReference type="RefSeq" id="XP_036625792.1">
    <property type="nucleotide sequence ID" value="XM_036772146.1"/>
</dbReference>
<feature type="domain" description="GINS subunit" evidence="6">
    <location>
        <begin position="122"/>
        <end position="187"/>
    </location>
</feature>
<dbReference type="SUPFAM" id="SSF158573">
    <property type="entry name" value="GINS helical bundle-like"/>
    <property type="match status" value="1"/>
</dbReference>
<feature type="domain" description="DNA replication complex GINS protein SLD5 C-terminal" evidence="7">
    <location>
        <begin position="218"/>
        <end position="270"/>
    </location>
</feature>
<dbReference type="PANTHER" id="PTHR21206:SF0">
    <property type="entry name" value="DNA REPLICATION COMPLEX GINS PROTEIN SLD5"/>
    <property type="match status" value="1"/>
</dbReference>
<dbReference type="InterPro" id="IPR031633">
    <property type="entry name" value="SLD5_C"/>
</dbReference>
<reference evidence="8" key="1">
    <citation type="submission" date="2019-07" db="EMBL/GenBank/DDBJ databases">
        <authorList>
            <person name="Palmer J.M."/>
        </authorList>
    </citation>
    <scope>NUCLEOTIDE SEQUENCE</scope>
    <source>
        <strain evidence="8">PC9</strain>
    </source>
</reference>
<dbReference type="CDD" id="cd21692">
    <property type="entry name" value="GINS_B_Sld5"/>
    <property type="match status" value="1"/>
</dbReference>
<comment type="similarity">
    <text evidence="2">Belongs to the GINS4/SLD5 family.</text>
</comment>
<comment type="caution">
    <text evidence="8">The sequence shown here is derived from an EMBL/GenBank/DDBJ whole genome shotgun (WGS) entry which is preliminary data.</text>
</comment>
<evidence type="ECO:0000256" key="1">
    <source>
        <dbReference type="ARBA" id="ARBA00004123"/>
    </source>
</evidence>
<dbReference type="Gene3D" id="1.20.58.1030">
    <property type="match status" value="1"/>
</dbReference>
<organism evidence="8 9">
    <name type="scientific">Pleurotus ostreatus</name>
    <name type="common">Oyster mushroom</name>
    <name type="synonym">White-rot fungus</name>
    <dbReference type="NCBI Taxonomy" id="5322"/>
    <lineage>
        <taxon>Eukaryota</taxon>
        <taxon>Fungi</taxon>
        <taxon>Dikarya</taxon>
        <taxon>Basidiomycota</taxon>
        <taxon>Agaricomycotina</taxon>
        <taxon>Agaricomycetes</taxon>
        <taxon>Agaricomycetidae</taxon>
        <taxon>Agaricales</taxon>
        <taxon>Pleurotineae</taxon>
        <taxon>Pleurotaceae</taxon>
        <taxon>Pleurotus</taxon>
    </lineage>
</organism>
<evidence type="ECO:0000256" key="3">
    <source>
        <dbReference type="ARBA" id="ARBA00014804"/>
    </source>
</evidence>
<protein>
    <recommendedName>
        <fullName evidence="3">DNA replication complex GINS protein SLD5</fullName>
    </recommendedName>
</protein>
<keyword evidence="9" id="KW-1185">Reference proteome</keyword>
<dbReference type="AlphaFoldDB" id="A0A8H6ZGW6"/>
<accession>A0A8H6ZGW6</accession>
<dbReference type="SUPFAM" id="SSF160059">
    <property type="entry name" value="PriA/YqbF domain"/>
    <property type="match status" value="1"/>
</dbReference>
<dbReference type="GO" id="GO:0000811">
    <property type="term" value="C:GINS complex"/>
    <property type="evidence" value="ECO:0007669"/>
    <property type="project" value="TreeGrafter"/>
</dbReference>
<dbReference type="EMBL" id="JACETU010000011">
    <property type="protein sequence ID" value="KAF7416245.1"/>
    <property type="molecule type" value="Genomic_DNA"/>
</dbReference>
<comment type="subcellular location">
    <subcellularLocation>
        <location evidence="1">Nucleus</location>
    </subcellularLocation>
</comment>
<dbReference type="Proteomes" id="UP000623687">
    <property type="component" value="Unassembled WGS sequence"/>
</dbReference>
<dbReference type="InterPro" id="IPR036224">
    <property type="entry name" value="GINS_bundle-like_dom_sf"/>
</dbReference>
<evidence type="ECO:0000256" key="5">
    <source>
        <dbReference type="ARBA" id="ARBA00023242"/>
    </source>
</evidence>
<dbReference type="InterPro" id="IPR008591">
    <property type="entry name" value="GINS_Sld5"/>
</dbReference>
<dbReference type="InterPro" id="IPR021151">
    <property type="entry name" value="GINS_A"/>
</dbReference>
<dbReference type="Pfam" id="PF05916">
    <property type="entry name" value="Sld5"/>
    <property type="match status" value="1"/>
</dbReference>
<name>A0A8H6ZGW6_PLEOS</name>
<dbReference type="CDD" id="cd11711">
    <property type="entry name" value="GINS_A_Sld5"/>
    <property type="match status" value="1"/>
</dbReference>
<dbReference type="GO" id="GO:0000727">
    <property type="term" value="P:double-strand break repair via break-induced replication"/>
    <property type="evidence" value="ECO:0007669"/>
    <property type="project" value="TreeGrafter"/>
</dbReference>
<evidence type="ECO:0000259" key="7">
    <source>
        <dbReference type="Pfam" id="PF16922"/>
    </source>
</evidence>
<dbReference type="GO" id="GO:0006261">
    <property type="term" value="P:DNA-templated DNA replication"/>
    <property type="evidence" value="ECO:0007669"/>
    <property type="project" value="InterPro"/>
</dbReference>
<dbReference type="OrthoDB" id="338231at2759"/>
<dbReference type="PANTHER" id="PTHR21206">
    <property type="entry name" value="SLD5 PROTEIN"/>
    <property type="match status" value="1"/>
</dbReference>
<gene>
    <name evidence="8" type="primary">SLD5</name>
    <name evidence="8" type="ORF">PC9H_002510</name>
</gene>